<dbReference type="Proteomes" id="UP000031586">
    <property type="component" value="Unassembled WGS sequence"/>
</dbReference>
<dbReference type="EMBL" id="JPRD01000066">
    <property type="protein sequence ID" value="KIF47510.1"/>
    <property type="molecule type" value="Genomic_DNA"/>
</dbReference>
<reference evidence="1 2" key="1">
    <citation type="submission" date="2014-07" db="EMBL/GenBank/DDBJ databases">
        <title>Unique and conserved regions in Vibrio harveyi and related species in comparison with the shrimp pathogen Vibrio harveyi CAIM 1792.</title>
        <authorList>
            <person name="Espinoza-Valles I."/>
            <person name="Vora G."/>
            <person name="Leekitcharoenphon P."/>
            <person name="Ussery D."/>
            <person name="Hoj L."/>
            <person name="Gomez-Gil B."/>
        </authorList>
    </citation>
    <scope>NUCLEOTIDE SEQUENCE [LARGE SCALE GENOMIC DNA]</scope>
    <source>
        <strain evidence="2">CAIM 1854 / LMG 25443</strain>
    </source>
</reference>
<gene>
    <name evidence="1" type="ORF">H735_27280</name>
</gene>
<evidence type="ECO:0000313" key="1">
    <source>
        <dbReference type="EMBL" id="KIF47510.1"/>
    </source>
</evidence>
<accession>A0A0C1YQS8</accession>
<organism evidence="1 2">
    <name type="scientific">Vibrio owensii CAIM 1854 = LMG 25443</name>
    <dbReference type="NCBI Taxonomy" id="1229493"/>
    <lineage>
        <taxon>Bacteria</taxon>
        <taxon>Pseudomonadati</taxon>
        <taxon>Pseudomonadota</taxon>
        <taxon>Gammaproteobacteria</taxon>
        <taxon>Vibrionales</taxon>
        <taxon>Vibrionaceae</taxon>
        <taxon>Vibrio</taxon>
    </lineage>
</organism>
<dbReference type="RefSeq" id="WP_020195175.1">
    <property type="nucleotide sequence ID" value="NZ_BAOH01000016.1"/>
</dbReference>
<protein>
    <submittedName>
        <fullName evidence="1">Uncharacterized protein</fullName>
    </submittedName>
</protein>
<dbReference type="AlphaFoldDB" id="A0A0C1YQS8"/>
<comment type="caution">
    <text evidence="1">The sequence shown here is derived from an EMBL/GenBank/DDBJ whole genome shotgun (WGS) entry which is preliminary data.</text>
</comment>
<evidence type="ECO:0000313" key="2">
    <source>
        <dbReference type="Proteomes" id="UP000031586"/>
    </source>
</evidence>
<sequence>MSKNENFKFALVYEMESDYPQRSSEERQQVLINKIHAQMKKAANTAAFCFSRNPSYSIL</sequence>
<proteinExistence type="predicted"/>
<name>A0A0C1YQS8_9VIBR</name>